<accession>A0A3D5IZB7</accession>
<evidence type="ECO:0000256" key="4">
    <source>
        <dbReference type="ARBA" id="ARBA00022723"/>
    </source>
</evidence>
<gene>
    <name evidence="12" type="ORF">DGQ38_09280</name>
</gene>
<dbReference type="SUPFAM" id="SSF52540">
    <property type="entry name" value="P-loop containing nucleoside triphosphate hydrolases"/>
    <property type="match status" value="1"/>
</dbReference>
<organism evidence="12 13">
    <name type="scientific">Zunongwangia profunda</name>
    <dbReference type="NCBI Taxonomy" id="398743"/>
    <lineage>
        <taxon>Bacteria</taxon>
        <taxon>Pseudomonadati</taxon>
        <taxon>Bacteroidota</taxon>
        <taxon>Flavobacteriia</taxon>
        <taxon>Flavobacteriales</taxon>
        <taxon>Flavobacteriaceae</taxon>
        <taxon>Zunongwangia</taxon>
    </lineage>
</organism>
<dbReference type="EMBL" id="DPMF01000222">
    <property type="protein sequence ID" value="HCV81229.1"/>
    <property type="molecule type" value="Genomic_DNA"/>
</dbReference>
<dbReference type="Pfam" id="PF00270">
    <property type="entry name" value="DEAD"/>
    <property type="match status" value="1"/>
</dbReference>
<dbReference type="CDD" id="cd09641">
    <property type="entry name" value="Cas3''_I"/>
    <property type="match status" value="1"/>
</dbReference>
<evidence type="ECO:0000256" key="2">
    <source>
        <dbReference type="ARBA" id="ARBA00009046"/>
    </source>
</evidence>
<sequence length="917" mass="107355">MFKEVIMSYSSFEELIKIVPKLNPPKQKLNDYWAHTTTGKEELGKHNEPLQDHIDLVNNTAIKLIEVQNLEPLIEGLIYNLCNQIKFSDKDLVKNFLKEVFISTIAFHDYGKINENFQVDKMQNFSFSPKKSSIGSQHSILSAYLFLNYYLKAFSKLPELKGYQNEIAGIICAFSDSILRHHSSVIDIKEIENPDLSLELESYLYFIGLESPFKYIDQILESKIDFQEGIYLDKNSKDFPLFTLIKLNFSLLTAADYLATLSYHNDISLPDSNDKKWWGILSDERKHELYDKFIDSAPYNRQALSEPENLTKNPNEDYNKRSQKNMNTLRSVILGEVIQNLREHHQEKLFYLKAPTGAGKTNISLAASIELLSKNKTLNKVFYVFPFTTLITQTYKSIIETLGLRSDELVQLHSKAEWNKRNQEENSDGLYEADWENHIENLFVHYPFTLLSHIKFFDVLKGNRKESNYLLHRFSNSIVIIDELQSYSPKFWDHINYFITHYAEAFNMRFILMSATLPEIGKLALYPNQKWIDLISNPQKYFQNENFSGRVDFDFSLMDINDINLNFLLEFIADKGNQYAVENSDSVKIIVEFIKKQTASNFYKETVENIKFSDYTILILSGTILNPRREEIVNNLQSVEWLNKNPKVLIISTQVVEAGVNIDMDIGFKDTSLIDSDEQLAGRVNRNAKKNKNKVYLFNLDKEDNIYRGDERIVFQRAEINLNEHKRILERKEFDLLYNRIIAKHLKNRNELIQKFPTYLKHLQSLRFKSVHEEFQLIEDSSGSVFIPLELPITAFSKNEIKFLYDISVISSSDEKIILGSRIFDMYENIILNRTNNFIVDRDSIQKFQSLLSKYTISLYQTQIQLIEFVEKNKLANIKPYRFGYLYFSEYAKYYDYKVGLSLPSEQDLEQKFAYCF</sequence>
<dbReference type="GO" id="GO:0003676">
    <property type="term" value="F:nucleic acid binding"/>
    <property type="evidence" value="ECO:0007669"/>
    <property type="project" value="InterPro"/>
</dbReference>
<evidence type="ECO:0000259" key="11">
    <source>
        <dbReference type="PROSITE" id="PS51643"/>
    </source>
</evidence>
<keyword evidence="5" id="KW-0547">Nucleotide-binding</keyword>
<comment type="similarity">
    <text evidence="2">In the central section; belongs to the CRISPR-associated helicase Cas3 family.</text>
</comment>
<dbReference type="Pfam" id="PF22590">
    <property type="entry name" value="Cas3-like_C_2"/>
    <property type="match status" value="1"/>
</dbReference>
<dbReference type="InterPro" id="IPR038257">
    <property type="entry name" value="CRISPR-assoc_Cas3_HD_sf"/>
</dbReference>
<keyword evidence="9" id="KW-0051">Antiviral defense</keyword>
<keyword evidence="7" id="KW-0347">Helicase</keyword>
<keyword evidence="4" id="KW-0479">Metal-binding</keyword>
<evidence type="ECO:0000256" key="7">
    <source>
        <dbReference type="ARBA" id="ARBA00022806"/>
    </source>
</evidence>
<proteinExistence type="inferred from homology"/>
<dbReference type="InterPro" id="IPR027417">
    <property type="entry name" value="P-loop_NTPase"/>
</dbReference>
<dbReference type="SMART" id="SM00487">
    <property type="entry name" value="DEXDc"/>
    <property type="match status" value="1"/>
</dbReference>
<feature type="domain" description="HD Cas3-type" evidence="11">
    <location>
        <begin position="43"/>
        <end position="258"/>
    </location>
</feature>
<dbReference type="Gene3D" id="1.10.3210.30">
    <property type="match status" value="1"/>
</dbReference>
<dbReference type="NCBIfam" id="TIGR01596">
    <property type="entry name" value="cas3_HD"/>
    <property type="match status" value="1"/>
</dbReference>
<name>A0A3D5IZB7_9FLAO</name>
<dbReference type="InterPro" id="IPR006483">
    <property type="entry name" value="CRISPR-assoc_Cas3_HD"/>
</dbReference>
<keyword evidence="8" id="KW-0067">ATP-binding</keyword>
<evidence type="ECO:0000256" key="9">
    <source>
        <dbReference type="ARBA" id="ARBA00023118"/>
    </source>
</evidence>
<reference evidence="12 13" key="1">
    <citation type="journal article" date="2018" name="Nat. Biotechnol.">
        <title>A standardized bacterial taxonomy based on genome phylogeny substantially revises the tree of life.</title>
        <authorList>
            <person name="Parks D.H."/>
            <person name="Chuvochina M."/>
            <person name="Waite D.W."/>
            <person name="Rinke C."/>
            <person name="Skarshewski A."/>
            <person name="Chaumeil P.A."/>
            <person name="Hugenholtz P."/>
        </authorList>
    </citation>
    <scope>NUCLEOTIDE SEQUENCE [LARGE SCALE GENOMIC DNA]</scope>
    <source>
        <strain evidence="12">UBA9359</strain>
    </source>
</reference>
<comment type="similarity">
    <text evidence="1">In the N-terminal section; belongs to the CRISPR-associated nuclease Cas3-HD family.</text>
</comment>
<comment type="caution">
    <text evidence="12">The sequence shown here is derived from an EMBL/GenBank/DDBJ whole genome shotgun (WGS) entry which is preliminary data.</text>
</comment>
<dbReference type="GO" id="GO:0016787">
    <property type="term" value="F:hydrolase activity"/>
    <property type="evidence" value="ECO:0007669"/>
    <property type="project" value="UniProtKB-KW"/>
</dbReference>
<feature type="domain" description="Helicase ATP-binding" evidence="10">
    <location>
        <begin position="341"/>
        <end position="535"/>
    </location>
</feature>
<dbReference type="GO" id="GO:0046872">
    <property type="term" value="F:metal ion binding"/>
    <property type="evidence" value="ECO:0007669"/>
    <property type="project" value="UniProtKB-KW"/>
</dbReference>
<evidence type="ECO:0000256" key="1">
    <source>
        <dbReference type="ARBA" id="ARBA00006847"/>
    </source>
</evidence>
<evidence type="ECO:0000256" key="5">
    <source>
        <dbReference type="ARBA" id="ARBA00022741"/>
    </source>
</evidence>
<evidence type="ECO:0000313" key="12">
    <source>
        <dbReference type="EMBL" id="HCV81229.1"/>
    </source>
</evidence>
<evidence type="ECO:0000313" key="13">
    <source>
        <dbReference type="Proteomes" id="UP000264330"/>
    </source>
</evidence>
<evidence type="ECO:0000259" key="10">
    <source>
        <dbReference type="PROSITE" id="PS51192"/>
    </source>
</evidence>
<evidence type="ECO:0000256" key="3">
    <source>
        <dbReference type="ARBA" id="ARBA00022722"/>
    </source>
</evidence>
<dbReference type="InterPro" id="IPR054712">
    <property type="entry name" value="Cas3-like_dom"/>
</dbReference>
<evidence type="ECO:0000256" key="6">
    <source>
        <dbReference type="ARBA" id="ARBA00022801"/>
    </source>
</evidence>
<dbReference type="GO" id="GO:0004518">
    <property type="term" value="F:nuclease activity"/>
    <property type="evidence" value="ECO:0007669"/>
    <property type="project" value="UniProtKB-KW"/>
</dbReference>
<dbReference type="InterPro" id="IPR014001">
    <property type="entry name" value="Helicase_ATP-bd"/>
</dbReference>
<dbReference type="Proteomes" id="UP000264330">
    <property type="component" value="Unassembled WGS sequence"/>
</dbReference>
<dbReference type="Gene3D" id="3.40.50.300">
    <property type="entry name" value="P-loop containing nucleotide triphosphate hydrolases"/>
    <property type="match status" value="2"/>
</dbReference>
<evidence type="ECO:0000256" key="8">
    <source>
        <dbReference type="ARBA" id="ARBA00022840"/>
    </source>
</evidence>
<dbReference type="AlphaFoldDB" id="A0A3D5IZB7"/>
<dbReference type="NCBIfam" id="TIGR01587">
    <property type="entry name" value="cas3_core"/>
    <property type="match status" value="1"/>
</dbReference>
<dbReference type="RefSeq" id="WP_348688720.1">
    <property type="nucleotide sequence ID" value="NZ_CAXGSG010000125.1"/>
</dbReference>
<dbReference type="PROSITE" id="PS51192">
    <property type="entry name" value="HELICASE_ATP_BIND_1"/>
    <property type="match status" value="1"/>
</dbReference>
<dbReference type="GO" id="GO:0051607">
    <property type="term" value="P:defense response to virus"/>
    <property type="evidence" value="ECO:0007669"/>
    <property type="project" value="UniProtKB-KW"/>
</dbReference>
<protein>
    <submittedName>
        <fullName evidence="12">CRISPR-associated protein</fullName>
    </submittedName>
</protein>
<dbReference type="PROSITE" id="PS51643">
    <property type="entry name" value="HD_CAS3"/>
    <property type="match status" value="1"/>
</dbReference>
<keyword evidence="3" id="KW-0540">Nuclease</keyword>
<dbReference type="InterPro" id="IPR011545">
    <property type="entry name" value="DEAD/DEAH_box_helicase_dom"/>
</dbReference>
<keyword evidence="6" id="KW-0378">Hydrolase</keyword>
<dbReference type="InterPro" id="IPR006474">
    <property type="entry name" value="Helicase_Cas3_CRISPR-ass_core"/>
</dbReference>
<dbReference type="GO" id="GO:0004386">
    <property type="term" value="F:helicase activity"/>
    <property type="evidence" value="ECO:0007669"/>
    <property type="project" value="UniProtKB-KW"/>
</dbReference>
<dbReference type="GO" id="GO:0005524">
    <property type="term" value="F:ATP binding"/>
    <property type="evidence" value="ECO:0007669"/>
    <property type="project" value="UniProtKB-KW"/>
</dbReference>